<dbReference type="RefSeq" id="WP_128420350.1">
    <property type="nucleotide sequence ID" value="NZ_CP049017.1"/>
</dbReference>
<name>A0A2S6ZEZ6_9XANT</name>
<keyword evidence="3" id="KW-1185">Reference proteome</keyword>
<dbReference type="Proteomes" id="UP000239898">
    <property type="component" value="Unassembled WGS sequence"/>
</dbReference>
<reference evidence="2 3" key="1">
    <citation type="submission" date="2016-08" db="EMBL/GenBank/DDBJ databases">
        <title>Evolution of the type three secretion system and type three effector repertoires in Xanthomonas.</title>
        <authorList>
            <person name="Merda D."/>
            <person name="Briand M."/>
            <person name="Bosis E."/>
            <person name="Rousseau C."/>
            <person name="Portier P."/>
            <person name="Jacques M.-A."/>
            <person name="Fischer-Le Saux M."/>
        </authorList>
    </citation>
    <scope>NUCLEOTIDE SEQUENCE [LARGE SCALE GENOMIC DNA]</scope>
    <source>
        <strain evidence="2 3">CFBP 4691</strain>
    </source>
</reference>
<protein>
    <submittedName>
        <fullName evidence="2">Uncharacterized protein</fullName>
    </submittedName>
</protein>
<comment type="caution">
    <text evidence="2">The sequence shown here is derived from an EMBL/GenBank/DDBJ whole genome shotgun (WGS) entry which is preliminary data.</text>
</comment>
<accession>A0A2S6ZEZ6</accession>
<dbReference type="EMBL" id="MIGX01000043">
    <property type="protein sequence ID" value="PPT90835.1"/>
    <property type="molecule type" value="Genomic_DNA"/>
</dbReference>
<organism evidence="2 3">
    <name type="scientific">Xanthomonas theicola</name>
    <dbReference type="NCBI Taxonomy" id="56464"/>
    <lineage>
        <taxon>Bacteria</taxon>
        <taxon>Pseudomonadati</taxon>
        <taxon>Pseudomonadota</taxon>
        <taxon>Gammaproteobacteria</taxon>
        <taxon>Lysobacterales</taxon>
        <taxon>Lysobacteraceae</taxon>
        <taxon>Xanthomonas</taxon>
    </lineage>
</organism>
<dbReference type="OrthoDB" id="5198170at2"/>
<sequence>MDRHSIAQRLQALNDERCAGHARLQEMEARQRELQNMLSRIDGAIQALEELLGEYEQLPAPTA</sequence>
<evidence type="ECO:0000313" key="2">
    <source>
        <dbReference type="EMBL" id="PPT90835.1"/>
    </source>
</evidence>
<keyword evidence="1" id="KW-0175">Coiled coil</keyword>
<proteinExistence type="predicted"/>
<evidence type="ECO:0000256" key="1">
    <source>
        <dbReference type="SAM" id="Coils"/>
    </source>
</evidence>
<gene>
    <name evidence="2" type="ORF">XthCFBP4691_10425</name>
</gene>
<feature type="coiled-coil region" evidence="1">
    <location>
        <begin position="24"/>
        <end position="54"/>
    </location>
</feature>
<dbReference type="AlphaFoldDB" id="A0A2S6ZEZ6"/>
<evidence type="ECO:0000313" key="3">
    <source>
        <dbReference type="Proteomes" id="UP000239898"/>
    </source>
</evidence>